<evidence type="ECO:0000313" key="1">
    <source>
        <dbReference type="EMBL" id="RBP00495.1"/>
    </source>
</evidence>
<dbReference type="EMBL" id="QNRI01000002">
    <property type="protein sequence ID" value="RBP00495.1"/>
    <property type="molecule type" value="Genomic_DNA"/>
</dbReference>
<gene>
    <name evidence="1" type="ORF">DES48_102259</name>
</gene>
<comment type="caution">
    <text evidence="1">The sequence shown here is derived from an EMBL/GenBank/DDBJ whole genome shotgun (WGS) entry which is preliminary data.</text>
</comment>
<organism evidence="1 2">
    <name type="scientific">Paraliobacillus ryukyuensis</name>
    <dbReference type="NCBI Taxonomy" id="200904"/>
    <lineage>
        <taxon>Bacteria</taxon>
        <taxon>Bacillati</taxon>
        <taxon>Bacillota</taxon>
        <taxon>Bacilli</taxon>
        <taxon>Bacillales</taxon>
        <taxon>Bacillaceae</taxon>
        <taxon>Paraliobacillus</taxon>
    </lineage>
</organism>
<dbReference type="Proteomes" id="UP000252254">
    <property type="component" value="Unassembled WGS sequence"/>
</dbReference>
<keyword evidence="2" id="KW-1185">Reference proteome</keyword>
<name>A0A366EGC1_9BACI</name>
<proteinExistence type="predicted"/>
<evidence type="ECO:0000313" key="2">
    <source>
        <dbReference type="Proteomes" id="UP000252254"/>
    </source>
</evidence>
<dbReference type="OrthoDB" id="2858597at2"/>
<reference evidence="1 2" key="1">
    <citation type="submission" date="2018-06" db="EMBL/GenBank/DDBJ databases">
        <title>Genomic Encyclopedia of Type Strains, Phase IV (KMG-IV): sequencing the most valuable type-strain genomes for metagenomic binning, comparative biology and taxonomic classification.</title>
        <authorList>
            <person name="Goeker M."/>
        </authorList>
    </citation>
    <scope>NUCLEOTIDE SEQUENCE [LARGE SCALE GENOMIC DNA]</scope>
    <source>
        <strain evidence="1 2">DSM 15140</strain>
    </source>
</reference>
<accession>A0A366EGC1</accession>
<sequence length="176" mass="20156">MKKFTFGILGLGVLLLLLILVNPLMNGDRNNSDKVIDENNMKTIQTYLEYEFTGPNEKLSTIFDKGLNSPELQVYIEKNYKPLISNIEQMVSNNYVTTFMNFAHEYGYQLNPVNIDIQKQENTQNNAYNYEVKVEYSKEGQTNTATITGIINLHESGKISLIRKMNDGGLLEDMRN</sequence>
<protein>
    <submittedName>
        <fullName evidence="1">Uncharacterized protein</fullName>
    </submittedName>
</protein>
<dbReference type="RefSeq" id="WP_113867257.1">
    <property type="nucleotide sequence ID" value="NZ_BAABQN010000002.1"/>
</dbReference>
<dbReference type="AlphaFoldDB" id="A0A366EGC1"/>